<feature type="compositionally biased region" description="Polar residues" evidence="1">
    <location>
        <begin position="591"/>
        <end position="608"/>
    </location>
</feature>
<feature type="compositionally biased region" description="Basic and acidic residues" evidence="1">
    <location>
        <begin position="362"/>
        <end position="372"/>
    </location>
</feature>
<feature type="transmembrane region" description="Helical" evidence="2">
    <location>
        <begin position="917"/>
        <end position="934"/>
    </location>
</feature>
<feature type="region of interest" description="Disordered" evidence="1">
    <location>
        <begin position="325"/>
        <end position="385"/>
    </location>
</feature>
<feature type="compositionally biased region" description="Low complexity" evidence="1">
    <location>
        <begin position="480"/>
        <end position="510"/>
    </location>
</feature>
<evidence type="ECO:0000256" key="1">
    <source>
        <dbReference type="SAM" id="MobiDB-lite"/>
    </source>
</evidence>
<feature type="region of interest" description="Disordered" evidence="1">
    <location>
        <begin position="201"/>
        <end position="243"/>
    </location>
</feature>
<feature type="compositionally biased region" description="Low complexity" evidence="1">
    <location>
        <begin position="639"/>
        <end position="652"/>
    </location>
</feature>
<keyword evidence="2" id="KW-0812">Transmembrane</keyword>
<feature type="region of interest" description="Disordered" evidence="1">
    <location>
        <begin position="256"/>
        <end position="299"/>
    </location>
</feature>
<feature type="compositionally biased region" description="Polar residues" evidence="1">
    <location>
        <begin position="405"/>
        <end position="415"/>
    </location>
</feature>
<keyword evidence="4" id="KW-1185">Reference proteome</keyword>
<feature type="compositionally biased region" description="Low complexity" evidence="1">
    <location>
        <begin position="524"/>
        <end position="564"/>
    </location>
</feature>
<feature type="compositionally biased region" description="Basic and acidic residues" evidence="1">
    <location>
        <begin position="680"/>
        <end position="694"/>
    </location>
</feature>
<feature type="compositionally biased region" description="Low complexity" evidence="1">
    <location>
        <begin position="619"/>
        <end position="631"/>
    </location>
</feature>
<feature type="compositionally biased region" description="Low complexity" evidence="1">
    <location>
        <begin position="260"/>
        <end position="273"/>
    </location>
</feature>
<feature type="compositionally biased region" description="Polar residues" evidence="1">
    <location>
        <begin position="205"/>
        <end position="221"/>
    </location>
</feature>
<dbReference type="EMBL" id="CAUYUE010000005">
    <property type="protein sequence ID" value="CAK0772561.1"/>
    <property type="molecule type" value="Genomic_DNA"/>
</dbReference>
<name>A0AAV1I1Q8_9CHLO</name>
<feature type="region of interest" description="Disordered" evidence="1">
    <location>
        <begin position="398"/>
        <end position="733"/>
    </location>
</feature>
<evidence type="ECO:0000256" key="2">
    <source>
        <dbReference type="SAM" id="Phobius"/>
    </source>
</evidence>
<feature type="transmembrane region" description="Helical" evidence="2">
    <location>
        <begin position="786"/>
        <end position="809"/>
    </location>
</feature>
<organism evidence="3 4">
    <name type="scientific">Coccomyxa viridis</name>
    <dbReference type="NCBI Taxonomy" id="1274662"/>
    <lineage>
        <taxon>Eukaryota</taxon>
        <taxon>Viridiplantae</taxon>
        <taxon>Chlorophyta</taxon>
        <taxon>core chlorophytes</taxon>
        <taxon>Trebouxiophyceae</taxon>
        <taxon>Trebouxiophyceae incertae sedis</taxon>
        <taxon>Coccomyxaceae</taxon>
        <taxon>Coccomyxa</taxon>
    </lineage>
</organism>
<gene>
    <name evidence="3" type="ORF">CVIRNUC_003976</name>
</gene>
<keyword evidence="2" id="KW-0472">Membrane</keyword>
<feature type="compositionally biased region" description="Polar residues" evidence="1">
    <location>
        <begin position="426"/>
        <end position="436"/>
    </location>
</feature>
<comment type="caution">
    <text evidence="3">The sequence shown here is derived from an EMBL/GenBank/DDBJ whole genome shotgun (WGS) entry which is preliminary data.</text>
</comment>
<accession>A0AAV1I1Q8</accession>
<dbReference type="AlphaFoldDB" id="A0AAV1I1Q8"/>
<sequence length="954" mass="101472">MAVSTSRLGRRLAEDCESGHARQGTVELFRRSFPDASIAYVGISIQGAGNWVATSDNYLKGGPLSLKLHPSYESLAGTAVSCCALLTSADDGLPERMYDVEHVESQGHDVVLVAVPLGCCPTAGPSPSGTAFPASPSLGALLVAMDRESARHPRVLTDVCCLGETLSPLIAPHARHAVSMLQDFVLAYSTVGSAITAAHIASATRQRSGSTDSESAASARSQRMAELEWEDSPQPRPAGLPQQVRDMSSGAIARLHSRGAPPTAQAAAAGAAPERPKTPVQYVRSPAGPSPPLPNPFAGFVESTRAAASAPESSPVSAEGLLSEPVLPQQGRPPIAQQPSAVRRQKAAKKPAAWEMLLDPGDEPRKPREPVRAEGSAPHEAPLPKMAMRFQMLIDSQKMEEERQNSSSIGRQASHSAAAYPAGSPRQASQLQQGHQSMPHLRPPPGSPLPLGQSGPGQMIQEQERRRAHSQGLQQESSSQAQPGAMAAGDAGPAPAGQSQPAASPSAAAQLEAITRWERMLDRGASQGQAAPASEAAHSSPQAAAPDHSAAAPAAAPGSTPAPALEKPLSSQSLQASPAIESAQGSAAVALSSTHAPALQASSFQAVQGSPPIVDTQRSAVSSSGSAAASSTDVREAQPLRSRPPQQPPTSLADLTPPCSQANEGVLQGPGHASSSSSRKPQDHDREAGEERQIAEGSTEPFGIATTNPQEGSWPSGLEENSEEGGERLASASAEQRPLWLSFKGAALEREFTWWHTTQMQKVDKVAVFFALLIFMYLGFCRPHRLAFAAPAFYSAVMAILAGLFWLAWTQHPWYQRHRTRLIKGFVLLYILFNTQVAFPRVLMGMADGHACTTPFVLRYINAQPLLTSCLTTMVRIKVHVPLQCLLVAMSWHLPKLLCPICFSGQPRWECLLRMHAQQLLLGFLVPTALMYLIEQRMRSTFLRSRLRKQAKHA</sequence>
<keyword evidence="2" id="KW-1133">Transmembrane helix</keyword>
<protein>
    <submittedName>
        <fullName evidence="3">Uncharacterized protein</fullName>
    </submittedName>
</protein>
<evidence type="ECO:0000313" key="4">
    <source>
        <dbReference type="Proteomes" id="UP001314263"/>
    </source>
</evidence>
<dbReference type="Proteomes" id="UP001314263">
    <property type="component" value="Unassembled WGS sequence"/>
</dbReference>
<feature type="transmembrane region" description="Helical" evidence="2">
    <location>
        <begin position="821"/>
        <end position="839"/>
    </location>
</feature>
<feature type="compositionally biased region" description="Low complexity" evidence="1">
    <location>
        <begin position="449"/>
        <end position="458"/>
    </location>
</feature>
<evidence type="ECO:0000313" key="3">
    <source>
        <dbReference type="EMBL" id="CAK0772561.1"/>
    </source>
</evidence>
<proteinExistence type="predicted"/>
<reference evidence="3 4" key="1">
    <citation type="submission" date="2023-10" db="EMBL/GenBank/DDBJ databases">
        <authorList>
            <person name="Maclean D."/>
            <person name="Macfadyen A."/>
        </authorList>
    </citation>
    <scope>NUCLEOTIDE SEQUENCE [LARGE SCALE GENOMIC DNA]</scope>
</reference>